<comment type="caution">
    <text evidence="3">The sequence shown here is derived from an EMBL/GenBank/DDBJ whole genome shotgun (WGS) entry which is preliminary data.</text>
</comment>
<dbReference type="InterPro" id="IPR038404">
    <property type="entry name" value="TRAP_DctP_sf"/>
</dbReference>
<evidence type="ECO:0000313" key="3">
    <source>
        <dbReference type="EMBL" id="MDI2097452.1"/>
    </source>
</evidence>
<dbReference type="AlphaFoldDB" id="A0AAW6T740"/>
<sequence>MGTTITKRAARFSAIGAATTAALLLAGCASGTGGDSGSGDAETFDLTWTSYTTPEGYYSMAMDEWISIVEEETDGRVNIEPFYMGSLCATLDGLACAKDGRADIAYTSPAFHPAEFPLANVVTVPFVAKDPVAQTATQQELYNTNADYAAEFDKQGVHALYFAPVTTSILGAKQEISSYEGLEGLSVRGTARMLKALEIGGANPSAIAVSEIYESIENGVINAWSSTGLESAVTEWNLGEVTKYMIDTQSGSFINVMAVINKDVWDTLPADIQKIMNDASAKVWGGLSGEYLDAIFDATCDKVDQQGVKLSTWSDAEAQKWADAVGDTLVNDWRAEAKSAGASDEQIDAFYADYLQKLEVASADSDYVPPVEYCLNRG</sequence>
<dbReference type="RefSeq" id="WP_281487247.1">
    <property type="nucleotide sequence ID" value="NZ_JASATX010000001.1"/>
</dbReference>
<feature type="signal peptide" evidence="2">
    <location>
        <begin position="1"/>
        <end position="31"/>
    </location>
</feature>
<evidence type="ECO:0000256" key="1">
    <source>
        <dbReference type="ARBA" id="ARBA00022729"/>
    </source>
</evidence>
<dbReference type="PROSITE" id="PS51257">
    <property type="entry name" value="PROKAR_LIPOPROTEIN"/>
    <property type="match status" value="1"/>
</dbReference>
<accession>A0AAW6T740</accession>
<dbReference type="Proteomes" id="UP001321506">
    <property type="component" value="Unassembled WGS sequence"/>
</dbReference>
<organism evidence="3 4">
    <name type="scientific">Ruicaihuangia caeni</name>
    <dbReference type="NCBI Taxonomy" id="3042517"/>
    <lineage>
        <taxon>Bacteria</taxon>
        <taxon>Bacillati</taxon>
        <taxon>Actinomycetota</taxon>
        <taxon>Actinomycetes</taxon>
        <taxon>Micrococcales</taxon>
        <taxon>Microbacteriaceae</taxon>
        <taxon>Ruicaihuangia</taxon>
    </lineage>
</organism>
<evidence type="ECO:0000313" key="4">
    <source>
        <dbReference type="Proteomes" id="UP001321506"/>
    </source>
</evidence>
<dbReference type="Gene3D" id="3.40.190.170">
    <property type="entry name" value="Bacterial extracellular solute-binding protein, family 7"/>
    <property type="match status" value="1"/>
</dbReference>
<keyword evidence="1 2" id="KW-0732">Signal</keyword>
<reference evidence="3 4" key="1">
    <citation type="submission" date="2023-04" db="EMBL/GenBank/DDBJ databases">
        <title>Klugiella caeni sp. nov. isolated from the sludge of biochemical tank.</title>
        <authorList>
            <person name="Geng K."/>
        </authorList>
    </citation>
    <scope>NUCLEOTIDE SEQUENCE [LARGE SCALE GENOMIC DNA]</scope>
    <source>
        <strain evidence="3 4">YN-L-19</strain>
    </source>
</reference>
<evidence type="ECO:0000256" key="2">
    <source>
        <dbReference type="SAM" id="SignalP"/>
    </source>
</evidence>
<dbReference type="InterPro" id="IPR018389">
    <property type="entry name" value="DctP_fam"/>
</dbReference>
<dbReference type="EMBL" id="JASATX010000001">
    <property type="protein sequence ID" value="MDI2097452.1"/>
    <property type="molecule type" value="Genomic_DNA"/>
</dbReference>
<dbReference type="PANTHER" id="PTHR33376:SF15">
    <property type="entry name" value="BLL6794 PROTEIN"/>
    <property type="match status" value="1"/>
</dbReference>
<dbReference type="GO" id="GO:0055085">
    <property type="term" value="P:transmembrane transport"/>
    <property type="evidence" value="ECO:0007669"/>
    <property type="project" value="InterPro"/>
</dbReference>
<dbReference type="NCBIfam" id="NF037995">
    <property type="entry name" value="TRAP_S1"/>
    <property type="match status" value="1"/>
</dbReference>
<keyword evidence="4" id="KW-1185">Reference proteome</keyword>
<proteinExistence type="predicted"/>
<dbReference type="PANTHER" id="PTHR33376">
    <property type="match status" value="1"/>
</dbReference>
<name>A0AAW6T740_9MICO</name>
<gene>
    <name evidence="3" type="primary">dctP</name>
    <name evidence="3" type="ORF">QF206_00525</name>
</gene>
<dbReference type="Pfam" id="PF03480">
    <property type="entry name" value="DctP"/>
    <property type="match status" value="1"/>
</dbReference>
<feature type="chain" id="PRO_5043499090" evidence="2">
    <location>
        <begin position="32"/>
        <end position="378"/>
    </location>
</feature>
<protein>
    <submittedName>
        <fullName evidence="3">TRAP transporter substrate-binding protein DctP</fullName>
    </submittedName>
</protein>